<dbReference type="EMBL" id="JACGWO010000005">
    <property type="protein sequence ID" value="KAK4426973.1"/>
    <property type="molecule type" value="Genomic_DNA"/>
</dbReference>
<organism evidence="2 3">
    <name type="scientific">Sesamum alatum</name>
    <dbReference type="NCBI Taxonomy" id="300844"/>
    <lineage>
        <taxon>Eukaryota</taxon>
        <taxon>Viridiplantae</taxon>
        <taxon>Streptophyta</taxon>
        <taxon>Embryophyta</taxon>
        <taxon>Tracheophyta</taxon>
        <taxon>Spermatophyta</taxon>
        <taxon>Magnoliopsida</taxon>
        <taxon>eudicotyledons</taxon>
        <taxon>Gunneridae</taxon>
        <taxon>Pentapetalae</taxon>
        <taxon>asterids</taxon>
        <taxon>lamiids</taxon>
        <taxon>Lamiales</taxon>
        <taxon>Pedaliaceae</taxon>
        <taxon>Sesamum</taxon>
    </lineage>
</organism>
<evidence type="ECO:0000313" key="3">
    <source>
        <dbReference type="Proteomes" id="UP001293254"/>
    </source>
</evidence>
<name>A0AAE1YCB0_9LAMI</name>
<reference evidence="2" key="1">
    <citation type="submission" date="2020-06" db="EMBL/GenBank/DDBJ databases">
        <authorList>
            <person name="Li T."/>
            <person name="Hu X."/>
            <person name="Zhang T."/>
            <person name="Song X."/>
            <person name="Zhang H."/>
            <person name="Dai N."/>
            <person name="Sheng W."/>
            <person name="Hou X."/>
            <person name="Wei L."/>
        </authorList>
    </citation>
    <scope>NUCLEOTIDE SEQUENCE</scope>
    <source>
        <strain evidence="2">3651</strain>
        <tissue evidence="2">Leaf</tissue>
    </source>
</reference>
<reference evidence="2" key="2">
    <citation type="journal article" date="2024" name="Plant">
        <title>Genomic evolution and insights into agronomic trait innovations of Sesamum species.</title>
        <authorList>
            <person name="Miao H."/>
            <person name="Wang L."/>
            <person name="Qu L."/>
            <person name="Liu H."/>
            <person name="Sun Y."/>
            <person name="Le M."/>
            <person name="Wang Q."/>
            <person name="Wei S."/>
            <person name="Zheng Y."/>
            <person name="Lin W."/>
            <person name="Duan Y."/>
            <person name="Cao H."/>
            <person name="Xiong S."/>
            <person name="Wang X."/>
            <person name="Wei L."/>
            <person name="Li C."/>
            <person name="Ma Q."/>
            <person name="Ju M."/>
            <person name="Zhao R."/>
            <person name="Li G."/>
            <person name="Mu C."/>
            <person name="Tian Q."/>
            <person name="Mei H."/>
            <person name="Zhang T."/>
            <person name="Gao T."/>
            <person name="Zhang H."/>
        </authorList>
    </citation>
    <scope>NUCLEOTIDE SEQUENCE</scope>
    <source>
        <strain evidence="2">3651</strain>
    </source>
</reference>
<feature type="compositionally biased region" description="Polar residues" evidence="1">
    <location>
        <begin position="73"/>
        <end position="87"/>
    </location>
</feature>
<dbReference type="Proteomes" id="UP001293254">
    <property type="component" value="Unassembled WGS sequence"/>
</dbReference>
<dbReference type="AlphaFoldDB" id="A0AAE1YCB0"/>
<gene>
    <name evidence="2" type="ORF">Salat_1466100</name>
</gene>
<proteinExistence type="predicted"/>
<feature type="region of interest" description="Disordered" evidence="1">
    <location>
        <begin position="59"/>
        <end position="111"/>
    </location>
</feature>
<comment type="caution">
    <text evidence="2">The sequence shown here is derived from an EMBL/GenBank/DDBJ whole genome shotgun (WGS) entry which is preliminary data.</text>
</comment>
<accession>A0AAE1YCB0</accession>
<evidence type="ECO:0000256" key="1">
    <source>
        <dbReference type="SAM" id="MobiDB-lite"/>
    </source>
</evidence>
<sequence length="111" mass="11917">MAESVEGAGFCLPSEFFDYFLMDKENFDNTNAAVSNSKFCFPTEFPYDFETDSDERLEAMSTSPRSTLAHVGSWTSRSAGGSSNESLNGVPLPPKMPLVTAADGEAAETGV</sequence>
<keyword evidence="3" id="KW-1185">Reference proteome</keyword>
<evidence type="ECO:0000313" key="2">
    <source>
        <dbReference type="EMBL" id="KAK4426973.1"/>
    </source>
</evidence>
<protein>
    <submittedName>
        <fullName evidence="2">Uncharacterized protein</fullName>
    </submittedName>
</protein>